<evidence type="ECO:0000256" key="2">
    <source>
        <dbReference type="SAM" id="Phobius"/>
    </source>
</evidence>
<comment type="caution">
    <text evidence="3">The sequence shown here is derived from an EMBL/GenBank/DDBJ whole genome shotgun (WGS) entry which is preliminary data.</text>
</comment>
<evidence type="ECO:0000313" key="4">
    <source>
        <dbReference type="Proteomes" id="UP000236413"/>
    </source>
</evidence>
<dbReference type="RefSeq" id="WP_103232068.1">
    <property type="nucleotide sequence ID" value="NZ_PPEG02000007.1"/>
</dbReference>
<feature type="region of interest" description="Disordered" evidence="1">
    <location>
        <begin position="24"/>
        <end position="46"/>
    </location>
</feature>
<keyword evidence="2" id="KW-0812">Transmembrane</keyword>
<dbReference type="EMBL" id="PPEG02000007">
    <property type="protein sequence ID" value="PWN59869.1"/>
    <property type="molecule type" value="Genomic_DNA"/>
</dbReference>
<feature type="transmembrane region" description="Helical" evidence="2">
    <location>
        <begin position="52"/>
        <end position="72"/>
    </location>
</feature>
<keyword evidence="2" id="KW-0472">Membrane</keyword>
<keyword evidence="2" id="KW-1133">Transmembrane helix</keyword>
<evidence type="ECO:0000313" key="3">
    <source>
        <dbReference type="EMBL" id="PWN59869.1"/>
    </source>
</evidence>
<proteinExistence type="predicted"/>
<accession>A0A316WFI3</accession>
<gene>
    <name evidence="3" type="ORF">C1634_017770</name>
</gene>
<feature type="transmembrane region" description="Helical" evidence="2">
    <location>
        <begin position="117"/>
        <end position="137"/>
    </location>
</feature>
<dbReference type="AlphaFoldDB" id="A0A316WFI3"/>
<evidence type="ECO:0000256" key="1">
    <source>
        <dbReference type="SAM" id="MobiDB-lite"/>
    </source>
</evidence>
<name>A0A316WFI3_9FLAO</name>
<feature type="compositionally biased region" description="Basic and acidic residues" evidence="1">
    <location>
        <begin position="29"/>
        <end position="44"/>
    </location>
</feature>
<sequence>MLGDFLDFLDFIFNISRIFQGGSGLSRSTPDRKSLNYDEKPQKKESKKSKYFTEKVSAIALVLAAFSFFIVFKDPLPEQNYTQTLVVASLIGVSLSFLMFFVLHVLELYYFKTLFKLLLFSCSVIAFFISAVMYIYFKSGLFI</sequence>
<feature type="transmembrane region" description="Helical" evidence="2">
    <location>
        <begin position="84"/>
        <end position="105"/>
    </location>
</feature>
<dbReference type="Proteomes" id="UP000236413">
    <property type="component" value="Unassembled WGS sequence"/>
</dbReference>
<reference evidence="3 4" key="1">
    <citation type="submission" date="2018-04" db="EMBL/GenBank/DDBJ databases">
        <title>Chryseobacterium oncorhynchi 701B-08T from rainbow trout, and Chryseobacterium viscerum 687B-08T from diseased fish.</title>
        <authorList>
            <person name="Jeong J.-J."/>
            <person name="Lee Y.J."/>
            <person name="Pathiraja D."/>
            <person name="Park B."/>
            <person name="Choi I.-G."/>
            <person name="Kim K.D."/>
        </authorList>
    </citation>
    <scope>NUCLEOTIDE SEQUENCE [LARGE SCALE GENOMIC DNA]</scope>
    <source>
        <strain evidence="3 4">687B-08</strain>
    </source>
</reference>
<protein>
    <submittedName>
        <fullName evidence="3">Branched-chain amino acid ABC transporter substrate-binding protein</fullName>
    </submittedName>
</protein>
<organism evidence="3 4">
    <name type="scientific">Chryseobacterium viscerum</name>
    <dbReference type="NCBI Taxonomy" id="1037377"/>
    <lineage>
        <taxon>Bacteria</taxon>
        <taxon>Pseudomonadati</taxon>
        <taxon>Bacteroidota</taxon>
        <taxon>Flavobacteriia</taxon>
        <taxon>Flavobacteriales</taxon>
        <taxon>Weeksellaceae</taxon>
        <taxon>Chryseobacterium group</taxon>
        <taxon>Chryseobacterium</taxon>
    </lineage>
</organism>